<reference evidence="3" key="1">
    <citation type="submission" date="2016-10" db="EMBL/GenBank/DDBJ databases">
        <authorList>
            <person name="Varghese N."/>
            <person name="Submissions S."/>
        </authorList>
    </citation>
    <scope>NUCLEOTIDE SEQUENCE [LARGE SCALE GENOMIC DNA]</scope>
    <source>
        <strain evidence="3">S6-262</strain>
    </source>
</reference>
<name>A0A1H8ILD8_9SPHN</name>
<dbReference type="InterPro" id="IPR052026">
    <property type="entry name" value="ExeA_AAA_ATPase_DNA-bind"/>
</dbReference>
<dbReference type="PANTHER" id="PTHR35894">
    <property type="entry name" value="GENERAL SECRETION PATHWAY PROTEIN A-RELATED"/>
    <property type="match status" value="1"/>
</dbReference>
<proteinExistence type="predicted"/>
<dbReference type="OrthoDB" id="9783370at2"/>
<dbReference type="Proteomes" id="UP000199206">
    <property type="component" value="Unassembled WGS sequence"/>
</dbReference>
<protein>
    <submittedName>
        <fullName evidence="2">Type II secretory pathway, component ExeA (Predicted ATPase)</fullName>
    </submittedName>
</protein>
<accession>A0A1H8ILD8</accession>
<dbReference type="SMART" id="SM00382">
    <property type="entry name" value="AAA"/>
    <property type="match status" value="1"/>
</dbReference>
<evidence type="ECO:0000313" key="3">
    <source>
        <dbReference type="Proteomes" id="UP000199206"/>
    </source>
</evidence>
<dbReference type="SUPFAM" id="SSF52540">
    <property type="entry name" value="P-loop containing nucleoside triphosphate hydrolases"/>
    <property type="match status" value="1"/>
</dbReference>
<dbReference type="InterPro" id="IPR003593">
    <property type="entry name" value="AAA+_ATPase"/>
</dbReference>
<sequence length="323" mass="35979">MQTEVMRYYGLARPPVDLGYFETEHHAQLAHDLKAAILGGRLIALTATIGSGKTVLTRRLREELERDGRVIVSRALSLEKAKISVPLLVAALFYDLSTEKTVSIPSQSERRERDLQELFRKAKRPVALFVDDAHDLHPKTLTALKRLVELVTEGGGQLAVILVGHPKLRNDLKRPQMEEIGDRTTVFEFGGLRDRQRDYIDWALRAALSPGVEPEDVLTEDAAVLLAARLKTPLQIGRHLVRAFEAGFGASVKPVDAATVDGVLSRQIDDLEPQLTRHGYDAKSLAEQFDVRPLEIRRLLRGGLDPARTRELTDEMRAAGLPL</sequence>
<gene>
    <name evidence="2" type="ORF">SAMN05192583_3338</name>
</gene>
<dbReference type="InterPro" id="IPR027417">
    <property type="entry name" value="P-loop_NTPase"/>
</dbReference>
<dbReference type="Gene3D" id="3.40.50.300">
    <property type="entry name" value="P-loop containing nucleotide triphosphate hydrolases"/>
    <property type="match status" value="1"/>
</dbReference>
<dbReference type="PANTHER" id="PTHR35894:SF1">
    <property type="entry name" value="PHOSPHORIBULOKINASE _ URIDINE KINASE FAMILY"/>
    <property type="match status" value="1"/>
</dbReference>
<dbReference type="EMBL" id="FOCF01000010">
    <property type="protein sequence ID" value="SEN69543.1"/>
    <property type="molecule type" value="Genomic_DNA"/>
</dbReference>
<dbReference type="Pfam" id="PF13401">
    <property type="entry name" value="AAA_22"/>
    <property type="match status" value="1"/>
</dbReference>
<dbReference type="InterPro" id="IPR049945">
    <property type="entry name" value="AAA_22"/>
</dbReference>
<dbReference type="AlphaFoldDB" id="A0A1H8ILD8"/>
<evidence type="ECO:0000313" key="2">
    <source>
        <dbReference type="EMBL" id="SEN69543.1"/>
    </source>
</evidence>
<feature type="domain" description="AAA+ ATPase" evidence="1">
    <location>
        <begin position="39"/>
        <end position="191"/>
    </location>
</feature>
<dbReference type="GO" id="GO:0016887">
    <property type="term" value="F:ATP hydrolysis activity"/>
    <property type="evidence" value="ECO:0007669"/>
    <property type="project" value="InterPro"/>
</dbReference>
<dbReference type="RefSeq" id="WP_093666878.1">
    <property type="nucleotide sequence ID" value="NZ_FOCF01000010.1"/>
</dbReference>
<dbReference type="STRING" id="1166340.SAMN05192583_3338"/>
<keyword evidence="3" id="KW-1185">Reference proteome</keyword>
<evidence type="ECO:0000259" key="1">
    <source>
        <dbReference type="SMART" id="SM00382"/>
    </source>
</evidence>
<organism evidence="2 3">
    <name type="scientific">Sphingomonas gellani</name>
    <dbReference type="NCBI Taxonomy" id="1166340"/>
    <lineage>
        <taxon>Bacteria</taxon>
        <taxon>Pseudomonadati</taxon>
        <taxon>Pseudomonadota</taxon>
        <taxon>Alphaproteobacteria</taxon>
        <taxon>Sphingomonadales</taxon>
        <taxon>Sphingomonadaceae</taxon>
        <taxon>Sphingomonas</taxon>
    </lineage>
</organism>